<organism evidence="1 2">
    <name type="scientific">Arctium lappa</name>
    <name type="common">Greater burdock</name>
    <name type="synonym">Lappa major</name>
    <dbReference type="NCBI Taxonomy" id="4217"/>
    <lineage>
        <taxon>Eukaryota</taxon>
        <taxon>Viridiplantae</taxon>
        <taxon>Streptophyta</taxon>
        <taxon>Embryophyta</taxon>
        <taxon>Tracheophyta</taxon>
        <taxon>Spermatophyta</taxon>
        <taxon>Magnoliopsida</taxon>
        <taxon>eudicotyledons</taxon>
        <taxon>Gunneridae</taxon>
        <taxon>Pentapetalae</taxon>
        <taxon>asterids</taxon>
        <taxon>campanulids</taxon>
        <taxon>Asterales</taxon>
        <taxon>Asteraceae</taxon>
        <taxon>Carduoideae</taxon>
        <taxon>Cardueae</taxon>
        <taxon>Arctiinae</taxon>
        <taxon>Arctium</taxon>
    </lineage>
</organism>
<name>A0ACB8YIG5_ARCLA</name>
<gene>
    <name evidence="1" type="ORF">L6452_34770</name>
</gene>
<proteinExistence type="predicted"/>
<sequence>MPQHNGVVERRNRTLVEAARTMLIQSDLPLFLCAEAVSTACYTHNRSMIQRRFKKTPYSLINNRTPTIKYFHIFGCKCYVLNDRKSLNKFSAKEDEGIFIDYSSTSTAYRVYLKKLKTVVESVNITFDEEMASEHVCSEPVITGVLASGQISPEPVSQANKSDGASTSTNHLSDLDLLFELFYDEFLGSKITKSVVVDRMEDSMTTHATISDISTESDSPIQQEV</sequence>
<dbReference type="EMBL" id="CM042058">
    <property type="protein sequence ID" value="KAI3685522.1"/>
    <property type="molecule type" value="Genomic_DNA"/>
</dbReference>
<protein>
    <submittedName>
        <fullName evidence="1">Uncharacterized protein</fullName>
    </submittedName>
</protein>
<accession>A0ACB8YIG5</accession>
<keyword evidence="2" id="KW-1185">Reference proteome</keyword>
<reference evidence="1 2" key="2">
    <citation type="journal article" date="2022" name="Mol. Ecol. Resour.">
        <title>The genomes of chicory, endive, great burdock and yacon provide insights into Asteraceae paleo-polyploidization history and plant inulin production.</title>
        <authorList>
            <person name="Fan W."/>
            <person name="Wang S."/>
            <person name="Wang H."/>
            <person name="Wang A."/>
            <person name="Jiang F."/>
            <person name="Liu H."/>
            <person name="Zhao H."/>
            <person name="Xu D."/>
            <person name="Zhang Y."/>
        </authorList>
    </citation>
    <scope>NUCLEOTIDE SEQUENCE [LARGE SCALE GENOMIC DNA]</scope>
    <source>
        <strain evidence="2">cv. Niubang</strain>
    </source>
</reference>
<evidence type="ECO:0000313" key="2">
    <source>
        <dbReference type="Proteomes" id="UP001055879"/>
    </source>
</evidence>
<reference evidence="2" key="1">
    <citation type="journal article" date="2022" name="Mol. Ecol. Resour.">
        <title>The genomes of chicory, endive, great burdock and yacon provide insights into Asteraceae palaeo-polyploidization history and plant inulin production.</title>
        <authorList>
            <person name="Fan W."/>
            <person name="Wang S."/>
            <person name="Wang H."/>
            <person name="Wang A."/>
            <person name="Jiang F."/>
            <person name="Liu H."/>
            <person name="Zhao H."/>
            <person name="Xu D."/>
            <person name="Zhang Y."/>
        </authorList>
    </citation>
    <scope>NUCLEOTIDE SEQUENCE [LARGE SCALE GENOMIC DNA]</scope>
    <source>
        <strain evidence="2">cv. Niubang</strain>
    </source>
</reference>
<evidence type="ECO:0000313" key="1">
    <source>
        <dbReference type="EMBL" id="KAI3685522.1"/>
    </source>
</evidence>
<comment type="caution">
    <text evidence="1">The sequence shown here is derived from an EMBL/GenBank/DDBJ whole genome shotgun (WGS) entry which is preliminary data.</text>
</comment>
<dbReference type="Proteomes" id="UP001055879">
    <property type="component" value="Linkage Group LG12"/>
</dbReference>